<dbReference type="Gene3D" id="3.40.50.300">
    <property type="entry name" value="P-loop containing nucleotide triphosphate hydrolases"/>
    <property type="match status" value="1"/>
</dbReference>
<evidence type="ECO:0000313" key="4">
    <source>
        <dbReference type="EMBL" id="KAK4327731.1"/>
    </source>
</evidence>
<keyword evidence="6" id="KW-1185">Reference proteome</keyword>
<proteinExistence type="inferred from homology"/>
<dbReference type="EMBL" id="JAWZYT010000177">
    <property type="protein sequence ID" value="KAK4327034.1"/>
    <property type="molecule type" value="Genomic_DNA"/>
</dbReference>
<dbReference type="EMBL" id="JAWZYT010000127">
    <property type="protein sequence ID" value="KAK4327731.1"/>
    <property type="molecule type" value="Genomic_DNA"/>
</dbReference>
<comment type="caution">
    <text evidence="5">The sequence shown here is derived from an EMBL/GenBank/DDBJ whole genome shotgun (WGS) entry which is preliminary data.</text>
</comment>
<keyword evidence="1" id="KW-0547">Nucleotide-binding</keyword>
<keyword evidence="1" id="KW-0227">DNA damage</keyword>
<evidence type="ECO:0000313" key="3">
    <source>
        <dbReference type="EMBL" id="KAK4327034.1"/>
    </source>
</evidence>
<dbReference type="Pfam" id="PF05970">
    <property type="entry name" value="PIF1"/>
    <property type="match status" value="1"/>
</dbReference>
<keyword evidence="1" id="KW-0233">DNA recombination</keyword>
<protein>
    <recommendedName>
        <fullName evidence="1">ATP-dependent DNA helicase</fullName>
        <ecNumber evidence="1">5.6.2.3</ecNumber>
    </recommendedName>
</protein>
<name>A0AAE1UP47_9EUCA</name>
<dbReference type="GO" id="GO:0043139">
    <property type="term" value="F:5'-3' DNA helicase activity"/>
    <property type="evidence" value="ECO:0007669"/>
    <property type="project" value="UniProtKB-EC"/>
</dbReference>
<dbReference type="EC" id="5.6.2.3" evidence="1"/>
<evidence type="ECO:0000256" key="1">
    <source>
        <dbReference type="RuleBase" id="RU363044"/>
    </source>
</evidence>
<dbReference type="GO" id="GO:0016787">
    <property type="term" value="F:hydrolase activity"/>
    <property type="evidence" value="ECO:0007669"/>
    <property type="project" value="UniProtKB-KW"/>
</dbReference>
<dbReference type="GO" id="GO:0006310">
    <property type="term" value="P:DNA recombination"/>
    <property type="evidence" value="ECO:0007669"/>
    <property type="project" value="UniProtKB-KW"/>
</dbReference>
<comment type="catalytic activity">
    <reaction evidence="1">
        <text>ATP + H2O = ADP + phosphate + H(+)</text>
        <dbReference type="Rhea" id="RHEA:13065"/>
        <dbReference type="ChEBI" id="CHEBI:15377"/>
        <dbReference type="ChEBI" id="CHEBI:15378"/>
        <dbReference type="ChEBI" id="CHEBI:30616"/>
        <dbReference type="ChEBI" id="CHEBI:43474"/>
        <dbReference type="ChEBI" id="CHEBI:456216"/>
        <dbReference type="EC" id="5.6.2.3"/>
    </reaction>
</comment>
<gene>
    <name evidence="4" type="ORF">Pmani_001774</name>
    <name evidence="5" type="ORF">Pmani_001812</name>
    <name evidence="3" type="ORF">Pmani_002482</name>
</gene>
<dbReference type="AlphaFoldDB" id="A0AAE1UP47"/>
<comment type="cofactor">
    <cofactor evidence="1">
        <name>Mg(2+)</name>
        <dbReference type="ChEBI" id="CHEBI:18420"/>
    </cofactor>
</comment>
<evidence type="ECO:0000313" key="5">
    <source>
        <dbReference type="EMBL" id="KAK4327771.1"/>
    </source>
</evidence>
<organism evidence="5 6">
    <name type="scientific">Petrolisthes manimaculis</name>
    <dbReference type="NCBI Taxonomy" id="1843537"/>
    <lineage>
        <taxon>Eukaryota</taxon>
        <taxon>Metazoa</taxon>
        <taxon>Ecdysozoa</taxon>
        <taxon>Arthropoda</taxon>
        <taxon>Crustacea</taxon>
        <taxon>Multicrustacea</taxon>
        <taxon>Malacostraca</taxon>
        <taxon>Eumalacostraca</taxon>
        <taxon>Eucarida</taxon>
        <taxon>Decapoda</taxon>
        <taxon>Pleocyemata</taxon>
        <taxon>Anomura</taxon>
        <taxon>Galatheoidea</taxon>
        <taxon>Porcellanidae</taxon>
        <taxon>Petrolisthes</taxon>
    </lineage>
</organism>
<evidence type="ECO:0000259" key="2">
    <source>
        <dbReference type="Pfam" id="PF05970"/>
    </source>
</evidence>
<dbReference type="GO" id="GO:0006281">
    <property type="term" value="P:DNA repair"/>
    <property type="evidence" value="ECO:0007669"/>
    <property type="project" value="UniProtKB-KW"/>
</dbReference>
<dbReference type="GO" id="GO:0000723">
    <property type="term" value="P:telomere maintenance"/>
    <property type="evidence" value="ECO:0007669"/>
    <property type="project" value="InterPro"/>
</dbReference>
<dbReference type="PANTHER" id="PTHR47642">
    <property type="entry name" value="ATP-DEPENDENT DNA HELICASE"/>
    <property type="match status" value="1"/>
</dbReference>
<keyword evidence="1" id="KW-0067">ATP-binding</keyword>
<comment type="similarity">
    <text evidence="1">Belongs to the helicase family.</text>
</comment>
<accession>A0AAE1UP47</accession>
<dbReference type="InterPro" id="IPR051055">
    <property type="entry name" value="PIF1_helicase"/>
</dbReference>
<dbReference type="EMBL" id="JAWZYT010000127">
    <property type="protein sequence ID" value="KAK4327771.1"/>
    <property type="molecule type" value="Genomic_DNA"/>
</dbReference>
<dbReference type="Proteomes" id="UP001292094">
    <property type="component" value="Unassembled WGS sequence"/>
</dbReference>
<feature type="domain" description="DNA helicase Pif1-like DEAD-box helicase" evidence="2">
    <location>
        <begin position="21"/>
        <end position="160"/>
    </location>
</feature>
<sequence length="161" mass="17918">MKLLKSHSGHFEPDEFPDLLTSFTGTAAFGIEGMTLHSAFSFTCGPRNKREYQPARSEKLNTLRSQLGKIKLLIIDEVSMVGADVLYHNHRRLQDITGRSDPDSQFGDVNILAVGDLFQLQPVGQNHVFGLPSDSYAILHGSLCEDNFGFMELTKSMRQAC</sequence>
<dbReference type="SUPFAM" id="SSF52540">
    <property type="entry name" value="P-loop containing nucleoside triphosphate hydrolases"/>
    <property type="match status" value="1"/>
</dbReference>
<keyword evidence="1" id="KW-0378">Hydrolase</keyword>
<keyword evidence="1" id="KW-0347">Helicase</keyword>
<dbReference type="PANTHER" id="PTHR47642:SF8">
    <property type="entry name" value="ATP-DEPENDENT DNA HELICASE"/>
    <property type="match status" value="1"/>
</dbReference>
<dbReference type="InterPro" id="IPR027417">
    <property type="entry name" value="P-loop_NTPase"/>
</dbReference>
<dbReference type="InterPro" id="IPR010285">
    <property type="entry name" value="DNA_helicase_pif1-like_DEAD"/>
</dbReference>
<keyword evidence="1" id="KW-0234">DNA repair</keyword>
<dbReference type="GO" id="GO:0005524">
    <property type="term" value="F:ATP binding"/>
    <property type="evidence" value="ECO:0007669"/>
    <property type="project" value="UniProtKB-KW"/>
</dbReference>
<evidence type="ECO:0000313" key="6">
    <source>
        <dbReference type="Proteomes" id="UP001292094"/>
    </source>
</evidence>
<reference evidence="5" key="1">
    <citation type="submission" date="2023-11" db="EMBL/GenBank/DDBJ databases">
        <title>Genome assemblies of two species of porcelain crab, Petrolisthes cinctipes and Petrolisthes manimaculis (Anomura: Porcellanidae).</title>
        <authorList>
            <person name="Angst P."/>
        </authorList>
    </citation>
    <scope>NUCLEOTIDE SEQUENCE</scope>
    <source>
        <strain evidence="5">PB745_02</strain>
        <tissue evidence="5">Gill</tissue>
    </source>
</reference>